<proteinExistence type="predicted"/>
<keyword evidence="1" id="KW-1185">Reference proteome</keyword>
<name>A0ABM1BSJ3_LIMPO</name>
<dbReference type="PANTHER" id="PTHR41158:SF2">
    <property type="entry name" value="AGAP010294-PA"/>
    <property type="match status" value="1"/>
</dbReference>
<protein>
    <submittedName>
        <fullName evidence="2">Uncharacterized protein LOC106471756</fullName>
    </submittedName>
</protein>
<accession>A0ABM1BSJ3</accession>
<dbReference type="Proteomes" id="UP000694941">
    <property type="component" value="Unplaced"/>
</dbReference>
<organism evidence="1 2">
    <name type="scientific">Limulus polyphemus</name>
    <name type="common">Atlantic horseshoe crab</name>
    <dbReference type="NCBI Taxonomy" id="6850"/>
    <lineage>
        <taxon>Eukaryota</taxon>
        <taxon>Metazoa</taxon>
        <taxon>Ecdysozoa</taxon>
        <taxon>Arthropoda</taxon>
        <taxon>Chelicerata</taxon>
        <taxon>Merostomata</taxon>
        <taxon>Xiphosura</taxon>
        <taxon>Limulidae</taxon>
        <taxon>Limulus</taxon>
    </lineage>
</organism>
<dbReference type="InterPro" id="IPR006631">
    <property type="entry name" value="DM4_12"/>
</dbReference>
<reference evidence="2" key="1">
    <citation type="submission" date="2025-08" db="UniProtKB">
        <authorList>
            <consortium name="RefSeq"/>
        </authorList>
    </citation>
    <scope>IDENTIFICATION</scope>
    <source>
        <tissue evidence="2">Muscle</tissue>
    </source>
</reference>
<dbReference type="PANTHER" id="PTHR41158">
    <property type="entry name" value="AGAP010294-PA"/>
    <property type="match status" value="1"/>
</dbReference>
<evidence type="ECO:0000313" key="2">
    <source>
        <dbReference type="RefSeq" id="XP_013787832.1"/>
    </source>
</evidence>
<evidence type="ECO:0000313" key="1">
    <source>
        <dbReference type="Proteomes" id="UP000694941"/>
    </source>
</evidence>
<sequence>MTSLQPLYKRSEDVIPKYNFECCIPVCGGDCGLKYDRNKGVNMKITLFFLILVLASANTLPSPENDQRNIEKTKSETETIAETARNARYSKEKFSSKYDKQKNDVSQFLSTKNIIHTIVKLFFGSNDESAATSRQILNILVSLLDMLQSTFSQRARARGLQGTMGDAGLAGAIMLQGYVKSILTKDEQCMQRYLCEASKKAVGESKEIGYLMAQIGGYAASYALENQKATPFEDSYNASRKGRSGEDCYTTYQDCTEEP</sequence>
<gene>
    <name evidence="2" type="primary">LOC106471756</name>
</gene>
<dbReference type="Pfam" id="PF07841">
    <property type="entry name" value="DM4_12"/>
    <property type="match status" value="1"/>
</dbReference>
<dbReference type="RefSeq" id="XP_013787832.1">
    <property type="nucleotide sequence ID" value="XM_013932378.2"/>
</dbReference>
<dbReference type="GeneID" id="106471756"/>